<evidence type="ECO:0000313" key="3">
    <source>
        <dbReference type="Proteomes" id="UP000003204"/>
    </source>
</evidence>
<dbReference type="Proteomes" id="UP000003204">
    <property type="component" value="Unassembled WGS sequence"/>
</dbReference>
<name>A0A828SUR3_ACIBA</name>
<evidence type="ECO:0000313" key="2">
    <source>
        <dbReference type="EMBL" id="EGJ68567.1"/>
    </source>
</evidence>
<dbReference type="EMBL" id="ACYS02000045">
    <property type="protein sequence ID" value="EGJ68567.1"/>
    <property type="molecule type" value="Genomic_DNA"/>
</dbReference>
<evidence type="ECO:0000256" key="1">
    <source>
        <dbReference type="SAM" id="Phobius"/>
    </source>
</evidence>
<accession>A0A828SUR3</accession>
<dbReference type="AlphaFoldDB" id="A0A828SUR3"/>
<organism evidence="2 3">
    <name type="scientific">Acinetobacter baumannii 6014059</name>
    <dbReference type="NCBI Taxonomy" id="525242"/>
    <lineage>
        <taxon>Bacteria</taxon>
        <taxon>Pseudomonadati</taxon>
        <taxon>Pseudomonadota</taxon>
        <taxon>Gammaproteobacteria</taxon>
        <taxon>Moraxellales</taxon>
        <taxon>Moraxellaceae</taxon>
        <taxon>Acinetobacter</taxon>
        <taxon>Acinetobacter calcoaceticus/baumannii complex</taxon>
    </lineage>
</organism>
<gene>
    <name evidence="2" type="ORF">HMPREF0022_01672</name>
</gene>
<comment type="caution">
    <text evidence="2">The sequence shown here is derived from an EMBL/GenBank/DDBJ whole genome shotgun (WGS) entry which is preliminary data.</text>
</comment>
<feature type="transmembrane region" description="Helical" evidence="1">
    <location>
        <begin position="12"/>
        <end position="33"/>
    </location>
</feature>
<keyword evidence="1" id="KW-0812">Transmembrane</keyword>
<protein>
    <submittedName>
        <fullName evidence="2">Uncharacterized protein</fullName>
    </submittedName>
</protein>
<keyword evidence="1" id="KW-1133">Transmembrane helix</keyword>
<proteinExistence type="predicted"/>
<reference evidence="2 3" key="1">
    <citation type="submission" date="2011-04" db="EMBL/GenBank/DDBJ databases">
        <authorList>
            <person name="Weinstock G."/>
            <person name="Sodergren E."/>
            <person name="Clifton S."/>
            <person name="Fulton L."/>
            <person name="Fulton B."/>
            <person name="Courtney L."/>
            <person name="Fronick C."/>
            <person name="Harrison M."/>
            <person name="Strong C."/>
            <person name="Farmer C."/>
            <person name="Delahaunty K."/>
            <person name="Markovic C."/>
            <person name="Hall O."/>
            <person name="Minx P."/>
            <person name="Tomlinson C."/>
            <person name="Mitreva M."/>
            <person name="Hou S."/>
            <person name="Chen J."/>
            <person name="Wollam A."/>
            <person name="Pepin K.H."/>
            <person name="Johnson M."/>
            <person name="Bhonagiri V."/>
            <person name="Zhang X."/>
            <person name="Suruliraj S."/>
            <person name="Warren W."/>
            <person name="Chinwalla A."/>
            <person name="Mardis E.R."/>
            <person name="Wilson R.K."/>
        </authorList>
    </citation>
    <scope>NUCLEOTIDE SEQUENCE [LARGE SCALE GENOMIC DNA]</scope>
    <source>
        <strain evidence="2 3">6014059</strain>
    </source>
</reference>
<sequence>MSLYKINKKIILFIYLNTIFQICYFCYLIFLSLEILSFHQFSTSSDAL</sequence>
<keyword evidence="1" id="KW-0472">Membrane</keyword>